<evidence type="ECO:0000313" key="1">
    <source>
        <dbReference type="EMBL" id="ACS33177.1"/>
    </source>
</evidence>
<dbReference type="GeneID" id="7988889"/>
<gene>
    <name evidence="1" type="ordered locus">TGAM_0675</name>
</gene>
<sequence length="154" mass="18354">MKPKIALPENEFKLKGLYNFLELIFDDDEHRIGIAEALLERLRQKRETYSEDWLEVILEYLGEQDLLEQYHELLNKFDNGEISKTKINKLIEKELRERGYPAAKLRNDWAIVKKTLIKLGIVSRTSNRLNLSWDFVERLNTLAKFYNLWRAGEI</sequence>
<name>C5A4L5_THEGJ</name>
<dbReference type="PaxDb" id="593117-TGAM_0675"/>
<dbReference type="Proteomes" id="UP000001488">
    <property type="component" value="Chromosome"/>
</dbReference>
<keyword evidence="2" id="KW-1185">Reference proteome</keyword>
<organism evidence="1 2">
    <name type="scientific">Thermococcus gammatolerans (strain DSM 15229 / JCM 11827 / EJ3)</name>
    <dbReference type="NCBI Taxonomy" id="593117"/>
    <lineage>
        <taxon>Archaea</taxon>
        <taxon>Methanobacteriati</taxon>
        <taxon>Methanobacteriota</taxon>
        <taxon>Thermococci</taxon>
        <taxon>Thermococcales</taxon>
        <taxon>Thermococcaceae</taxon>
        <taxon>Thermococcus</taxon>
    </lineage>
</organism>
<evidence type="ECO:0000313" key="2">
    <source>
        <dbReference type="Proteomes" id="UP000001488"/>
    </source>
</evidence>
<dbReference type="HOGENOM" id="CLU_1709234_0_0_2"/>
<proteinExistence type="predicted"/>
<dbReference type="EMBL" id="CP001398">
    <property type="protein sequence ID" value="ACS33177.1"/>
    <property type="molecule type" value="Genomic_DNA"/>
</dbReference>
<protein>
    <submittedName>
        <fullName evidence="1">Uncharacterized protein</fullName>
    </submittedName>
</protein>
<dbReference type="KEGG" id="tga:TGAM_0675"/>
<reference evidence="1 2" key="1">
    <citation type="journal article" date="2007" name="Genome Biol.">
        <title>Genome analysis and genome-wide proteomics of Thermococcus gammatolerans, the most radioresistant organism known amongst the Archaea.</title>
        <authorList>
            <person name="Zivanovic Y."/>
            <person name="Armengaud J."/>
            <person name="Lagorce A."/>
            <person name="Leplat C."/>
            <person name="Guerin P."/>
            <person name="Dutertre M."/>
            <person name="Anthouard V."/>
            <person name="Forterre P."/>
            <person name="Wincker P."/>
            <person name="Confalonieri F."/>
        </authorList>
    </citation>
    <scope>NUCLEOTIDE SEQUENCE [LARGE SCALE GENOMIC DNA]</scope>
    <source>
        <strain evidence="2">DSM 15229 / JCM 11827 / EJ3</strain>
    </source>
</reference>
<dbReference type="AlphaFoldDB" id="C5A4L5"/>
<accession>C5A4L5</accession>
<dbReference type="RefSeq" id="WP_015858295.1">
    <property type="nucleotide sequence ID" value="NC_012804.1"/>
</dbReference>
<dbReference type="OrthoDB" id="89072at2157"/>
<dbReference type="PATRIC" id="fig|593117.10.peg.676"/>